<feature type="transmembrane region" description="Helical" evidence="9">
    <location>
        <begin position="6"/>
        <end position="27"/>
    </location>
</feature>
<evidence type="ECO:0000256" key="3">
    <source>
        <dbReference type="ARBA" id="ARBA00012438"/>
    </source>
</evidence>
<dbReference type="GO" id="GO:0005886">
    <property type="term" value="C:plasma membrane"/>
    <property type="evidence" value="ECO:0007669"/>
    <property type="project" value="TreeGrafter"/>
</dbReference>
<dbReference type="InterPro" id="IPR003594">
    <property type="entry name" value="HATPase_dom"/>
</dbReference>
<dbReference type="InterPro" id="IPR050351">
    <property type="entry name" value="BphY/WalK/GraS-like"/>
</dbReference>
<sequence length="400" mass="45969">MNKNSMKIWLFTSFIYITFFCVIFYGFTYKQSEKIFYERTAQLIAVGVNGNPDIEQALVSSLKKKNETEINKGKEILEQYGYFEDSKVIFNNHQIFSKVFISVLLLISLLFFYFGGSLVVSNFIKCKRIKALTEYLYDINQGVYRIQTDKKEDYFSILEDELYKTVMMLRESREKEKKEKEKLCNNLADISHQLKTPLTSMSLMVELLEISSIEGEEALYIERISAQIQRLNYLVSSLLILSKIDADAMTLEYKPINICELIGVAVEPLHLMIEKKNQQLLIKDNSDVFFSGDFYWTNEAILNIVKNCSEHTPNGGEISIDYKQNPICTQIIIEDNGEGFNNKDIPHLFTRFYKGSNSSKDSVGIGLALANSIIKKQNGEIIAMNKETGGAQFIIKFYTN</sequence>
<keyword evidence="4" id="KW-0597">Phosphoprotein</keyword>
<dbReference type="Gene3D" id="1.10.287.130">
    <property type="match status" value="1"/>
</dbReference>
<dbReference type="InterPro" id="IPR036097">
    <property type="entry name" value="HisK_dim/P_sf"/>
</dbReference>
<dbReference type="CDD" id="cd00075">
    <property type="entry name" value="HATPase"/>
    <property type="match status" value="1"/>
</dbReference>
<dbReference type="InterPro" id="IPR036890">
    <property type="entry name" value="HATPase_C_sf"/>
</dbReference>
<dbReference type="GO" id="GO:0000155">
    <property type="term" value="F:phosphorelay sensor kinase activity"/>
    <property type="evidence" value="ECO:0007669"/>
    <property type="project" value="InterPro"/>
</dbReference>
<dbReference type="PROSITE" id="PS50109">
    <property type="entry name" value="HIS_KIN"/>
    <property type="match status" value="1"/>
</dbReference>
<dbReference type="EMBL" id="JAAGPU010000038">
    <property type="protein sequence ID" value="NEU06262.1"/>
    <property type="molecule type" value="Genomic_DNA"/>
</dbReference>
<dbReference type="RefSeq" id="WP_199870754.1">
    <property type="nucleotide sequence ID" value="NZ_JAAGPU010000038.1"/>
</dbReference>
<dbReference type="CDD" id="cd00082">
    <property type="entry name" value="HisKA"/>
    <property type="match status" value="1"/>
</dbReference>
<evidence type="ECO:0000259" key="10">
    <source>
        <dbReference type="PROSITE" id="PS50109"/>
    </source>
</evidence>
<gene>
    <name evidence="11" type="ORF">G3M99_15685</name>
</gene>
<dbReference type="SMART" id="SM00388">
    <property type="entry name" value="HisKA"/>
    <property type="match status" value="1"/>
</dbReference>
<feature type="coiled-coil region" evidence="8">
    <location>
        <begin position="166"/>
        <end position="193"/>
    </location>
</feature>
<evidence type="ECO:0000256" key="9">
    <source>
        <dbReference type="SAM" id="Phobius"/>
    </source>
</evidence>
<evidence type="ECO:0000256" key="4">
    <source>
        <dbReference type="ARBA" id="ARBA00022553"/>
    </source>
</evidence>
<protein>
    <recommendedName>
        <fullName evidence="3">histidine kinase</fullName>
        <ecNumber evidence="3">2.7.13.3</ecNumber>
    </recommendedName>
</protein>
<proteinExistence type="predicted"/>
<dbReference type="SUPFAM" id="SSF55874">
    <property type="entry name" value="ATPase domain of HSP90 chaperone/DNA topoisomerase II/histidine kinase"/>
    <property type="match status" value="1"/>
</dbReference>
<dbReference type="GO" id="GO:0004721">
    <property type="term" value="F:phosphoprotein phosphatase activity"/>
    <property type="evidence" value="ECO:0007669"/>
    <property type="project" value="TreeGrafter"/>
</dbReference>
<dbReference type="PANTHER" id="PTHR45453:SF1">
    <property type="entry name" value="PHOSPHATE REGULON SENSOR PROTEIN PHOR"/>
    <property type="match status" value="1"/>
</dbReference>
<dbReference type="AlphaFoldDB" id="A0A6M0H9E5"/>
<evidence type="ECO:0000256" key="6">
    <source>
        <dbReference type="ARBA" id="ARBA00022777"/>
    </source>
</evidence>
<keyword evidence="9" id="KW-1133">Transmembrane helix</keyword>
<evidence type="ECO:0000256" key="2">
    <source>
        <dbReference type="ARBA" id="ARBA00004370"/>
    </source>
</evidence>
<keyword evidence="9" id="KW-0472">Membrane</keyword>
<dbReference type="EC" id="2.7.13.3" evidence="3"/>
<dbReference type="Pfam" id="PF02518">
    <property type="entry name" value="HATPase_c"/>
    <property type="match status" value="1"/>
</dbReference>
<reference evidence="11 12" key="1">
    <citation type="submission" date="2020-02" db="EMBL/GenBank/DDBJ databases">
        <title>Genome assembly of a novel Clostridium senegalense strain.</title>
        <authorList>
            <person name="Gupta T.B."/>
            <person name="Jauregui R."/>
            <person name="Maclean P."/>
            <person name="Nawarathana A."/>
            <person name="Brightwell G."/>
        </authorList>
    </citation>
    <scope>NUCLEOTIDE SEQUENCE [LARGE SCALE GENOMIC DNA]</scope>
    <source>
        <strain evidence="11 12">AGRFS4</strain>
    </source>
</reference>
<dbReference type="PANTHER" id="PTHR45453">
    <property type="entry name" value="PHOSPHATE REGULON SENSOR PROTEIN PHOR"/>
    <property type="match status" value="1"/>
</dbReference>
<comment type="catalytic activity">
    <reaction evidence="1">
        <text>ATP + protein L-histidine = ADP + protein N-phospho-L-histidine.</text>
        <dbReference type="EC" id="2.7.13.3"/>
    </reaction>
</comment>
<evidence type="ECO:0000256" key="5">
    <source>
        <dbReference type="ARBA" id="ARBA00022679"/>
    </source>
</evidence>
<evidence type="ECO:0000256" key="8">
    <source>
        <dbReference type="SAM" id="Coils"/>
    </source>
</evidence>
<comment type="caution">
    <text evidence="11">The sequence shown here is derived from an EMBL/GenBank/DDBJ whole genome shotgun (WGS) entry which is preliminary data.</text>
</comment>
<name>A0A6M0H9E5_9CLOT</name>
<evidence type="ECO:0000256" key="1">
    <source>
        <dbReference type="ARBA" id="ARBA00000085"/>
    </source>
</evidence>
<keyword evidence="9" id="KW-0812">Transmembrane</keyword>
<keyword evidence="6 11" id="KW-0418">Kinase</keyword>
<evidence type="ECO:0000313" key="12">
    <source>
        <dbReference type="Proteomes" id="UP000481872"/>
    </source>
</evidence>
<dbReference type="SMART" id="SM00387">
    <property type="entry name" value="HATPase_c"/>
    <property type="match status" value="1"/>
</dbReference>
<organism evidence="11 12">
    <name type="scientific">Clostridium senegalense</name>
    <dbReference type="NCBI Taxonomy" id="1465809"/>
    <lineage>
        <taxon>Bacteria</taxon>
        <taxon>Bacillati</taxon>
        <taxon>Bacillota</taxon>
        <taxon>Clostridia</taxon>
        <taxon>Eubacteriales</taxon>
        <taxon>Clostridiaceae</taxon>
        <taxon>Clostridium</taxon>
    </lineage>
</organism>
<keyword evidence="8" id="KW-0175">Coiled coil</keyword>
<dbReference type="InterPro" id="IPR005467">
    <property type="entry name" value="His_kinase_dom"/>
</dbReference>
<keyword evidence="12" id="KW-1185">Reference proteome</keyword>
<keyword evidence="7" id="KW-0902">Two-component regulatory system</keyword>
<dbReference type="InterPro" id="IPR003661">
    <property type="entry name" value="HisK_dim/P_dom"/>
</dbReference>
<dbReference type="SUPFAM" id="SSF47384">
    <property type="entry name" value="Homodimeric domain of signal transducing histidine kinase"/>
    <property type="match status" value="1"/>
</dbReference>
<accession>A0A6M0H9E5</accession>
<evidence type="ECO:0000313" key="11">
    <source>
        <dbReference type="EMBL" id="NEU06262.1"/>
    </source>
</evidence>
<dbReference type="Pfam" id="PF00512">
    <property type="entry name" value="HisKA"/>
    <property type="match status" value="1"/>
</dbReference>
<feature type="transmembrane region" description="Helical" evidence="9">
    <location>
        <begin position="99"/>
        <end position="120"/>
    </location>
</feature>
<dbReference type="InterPro" id="IPR004358">
    <property type="entry name" value="Sig_transdc_His_kin-like_C"/>
</dbReference>
<dbReference type="Proteomes" id="UP000481872">
    <property type="component" value="Unassembled WGS sequence"/>
</dbReference>
<dbReference type="PRINTS" id="PR00344">
    <property type="entry name" value="BCTRLSENSOR"/>
</dbReference>
<comment type="subcellular location">
    <subcellularLocation>
        <location evidence="2">Membrane</location>
    </subcellularLocation>
</comment>
<dbReference type="GO" id="GO:0016036">
    <property type="term" value="P:cellular response to phosphate starvation"/>
    <property type="evidence" value="ECO:0007669"/>
    <property type="project" value="TreeGrafter"/>
</dbReference>
<feature type="domain" description="Histidine kinase" evidence="10">
    <location>
        <begin position="189"/>
        <end position="400"/>
    </location>
</feature>
<dbReference type="Gene3D" id="3.30.565.10">
    <property type="entry name" value="Histidine kinase-like ATPase, C-terminal domain"/>
    <property type="match status" value="1"/>
</dbReference>
<keyword evidence="5" id="KW-0808">Transferase</keyword>
<evidence type="ECO:0000256" key="7">
    <source>
        <dbReference type="ARBA" id="ARBA00023012"/>
    </source>
</evidence>